<dbReference type="EMBL" id="CP079105">
    <property type="protein sequence ID" value="QXQ15429.1"/>
    <property type="molecule type" value="Genomic_DNA"/>
</dbReference>
<keyword evidence="2" id="KW-1185">Reference proteome</keyword>
<organism evidence="1 2">
    <name type="scientific">Skermania pinensis</name>
    <dbReference type="NCBI Taxonomy" id="39122"/>
    <lineage>
        <taxon>Bacteria</taxon>
        <taxon>Bacillati</taxon>
        <taxon>Actinomycetota</taxon>
        <taxon>Actinomycetes</taxon>
        <taxon>Mycobacteriales</taxon>
        <taxon>Gordoniaceae</taxon>
        <taxon>Skermania</taxon>
    </lineage>
</organism>
<gene>
    <name evidence="1" type="ORF">KV203_09060</name>
</gene>
<accession>A0ABX8SC33</accession>
<dbReference type="Proteomes" id="UP000887023">
    <property type="component" value="Chromosome"/>
</dbReference>
<proteinExistence type="predicted"/>
<protein>
    <submittedName>
        <fullName evidence="1">Uncharacterized protein</fullName>
    </submittedName>
</protein>
<sequence length="229" mass="24030">MAGELDDMGREAAAMTRAMLEIAGLVAMRARERGQKEAEARARVLSARQKQVKDAKLRELRAVKAMDPRNAQLAKMITQNTATIKAPGQTLAKTEAEKLALGKTVGAAKTLGLDKTTEKSLGLEKAATLAAAPEKAAGKTMSKTVGESAAKAISHDSPERRAALKAGLEKAGLGKEVVKGRMLADIGQARPVAEAMKVAPKLALAAVPLPQAHVARKALDLGLGRGLYR</sequence>
<name>A0ABX8SC33_9ACTN</name>
<dbReference type="RefSeq" id="WP_066468111.1">
    <property type="nucleotide sequence ID" value="NZ_CBCRUZ010000001.1"/>
</dbReference>
<evidence type="ECO:0000313" key="1">
    <source>
        <dbReference type="EMBL" id="QXQ15429.1"/>
    </source>
</evidence>
<reference evidence="1" key="1">
    <citation type="submission" date="2021-07" db="EMBL/GenBank/DDBJ databases">
        <title>Candidatus Kaistella beijingensis sp. nov. isolated from a municipal wastewater treatment plant is involved in sludge foaming.</title>
        <authorList>
            <person name="Song Y."/>
            <person name="Liu S.-J."/>
        </authorList>
    </citation>
    <scope>NUCLEOTIDE SEQUENCE</scope>
    <source>
        <strain evidence="1">DSM 43998</strain>
    </source>
</reference>
<evidence type="ECO:0000313" key="2">
    <source>
        <dbReference type="Proteomes" id="UP000887023"/>
    </source>
</evidence>